<dbReference type="InterPro" id="IPR005967">
    <property type="entry name" value="ThiB"/>
</dbReference>
<sequence length="329" mass="36514">MKKNLLALSLPLLISSQAMAAEPTLTVYTYGSFASDWGPGPAIKKSFEAECGCQLEFVALDDGVSILNRLRLEGGDTRADLVLGLDNNLLQAAKETGLLSEHKVELDGIRLPGGWNDSVFVPFDYGYFAFIYDADKLDTPPTSFAELLERDDLSLLYQDPRTSTPGLGLLLWVQQLYAERASDIWQNLAKRTVSVTKGWSEAYGMFLEGEADLVLSYTTSPAYHIEAEQKTQYRAAGFSEGHYLQVEVAAKVKTSQQPELADRFLQFMVGPGFQQHIATGNWMYPVIDTPLPASFDKLVQPASSLSFSAEEVAEHRQAWVRQWLNSVAR</sequence>
<keyword evidence="9" id="KW-1185">Reference proteome</keyword>
<name>A0ABP6W414_9GAMM</name>
<feature type="signal peptide" evidence="7">
    <location>
        <begin position="1"/>
        <end position="20"/>
    </location>
</feature>
<evidence type="ECO:0000256" key="2">
    <source>
        <dbReference type="ARBA" id="ARBA00008520"/>
    </source>
</evidence>
<comment type="subcellular location">
    <subcellularLocation>
        <location evidence="1">Periplasm</location>
    </subcellularLocation>
</comment>
<evidence type="ECO:0000313" key="9">
    <source>
        <dbReference type="Proteomes" id="UP001500795"/>
    </source>
</evidence>
<dbReference type="CDD" id="cd13545">
    <property type="entry name" value="PBP2_TbpA"/>
    <property type="match status" value="1"/>
</dbReference>
<dbReference type="Pfam" id="PF01547">
    <property type="entry name" value="SBP_bac_1"/>
    <property type="match status" value="1"/>
</dbReference>
<reference evidence="9" key="1">
    <citation type="journal article" date="2019" name="Int. J. Syst. Evol. Microbiol.">
        <title>The Global Catalogue of Microorganisms (GCM) 10K type strain sequencing project: providing services to taxonomists for standard genome sequencing and annotation.</title>
        <authorList>
            <consortium name="The Broad Institute Genomics Platform"/>
            <consortium name="The Broad Institute Genome Sequencing Center for Infectious Disease"/>
            <person name="Wu L."/>
            <person name="Ma J."/>
        </authorList>
    </citation>
    <scope>NUCLEOTIDE SEQUENCE [LARGE SCALE GENOMIC DNA]</scope>
    <source>
        <strain evidence="9">JCM 17110</strain>
    </source>
</reference>
<dbReference type="SUPFAM" id="SSF53850">
    <property type="entry name" value="Periplasmic binding protein-like II"/>
    <property type="match status" value="1"/>
</dbReference>
<evidence type="ECO:0000256" key="4">
    <source>
        <dbReference type="ARBA" id="ARBA00022448"/>
    </source>
</evidence>
<keyword evidence="6" id="KW-0574">Periplasm</keyword>
<dbReference type="Gene3D" id="3.40.190.10">
    <property type="entry name" value="Periplasmic binding protein-like II"/>
    <property type="match status" value="2"/>
</dbReference>
<gene>
    <name evidence="8" type="primary">thiB</name>
    <name evidence="8" type="ORF">GCM10022394_26970</name>
</gene>
<dbReference type="PANTHER" id="PTHR30006">
    <property type="entry name" value="THIAMINE-BINDING PERIPLASMIC PROTEIN-RELATED"/>
    <property type="match status" value="1"/>
</dbReference>
<organism evidence="8 9">
    <name type="scientific">Zobellella aerophila</name>
    <dbReference type="NCBI Taxonomy" id="870480"/>
    <lineage>
        <taxon>Bacteria</taxon>
        <taxon>Pseudomonadati</taxon>
        <taxon>Pseudomonadota</taxon>
        <taxon>Gammaproteobacteria</taxon>
        <taxon>Aeromonadales</taxon>
        <taxon>Aeromonadaceae</taxon>
        <taxon>Zobellella</taxon>
    </lineage>
</organism>
<feature type="chain" id="PRO_5046886830" description="Thiamine-binding periplasmic protein" evidence="7">
    <location>
        <begin position="21"/>
        <end position="329"/>
    </location>
</feature>
<dbReference type="InterPro" id="IPR006059">
    <property type="entry name" value="SBP"/>
</dbReference>
<evidence type="ECO:0000256" key="6">
    <source>
        <dbReference type="ARBA" id="ARBA00022764"/>
    </source>
</evidence>
<evidence type="ECO:0000313" key="8">
    <source>
        <dbReference type="EMBL" id="GAA3545598.1"/>
    </source>
</evidence>
<keyword evidence="5 7" id="KW-0732">Signal</keyword>
<keyword evidence="4" id="KW-0813">Transport</keyword>
<accession>A0ABP6W414</accession>
<dbReference type="NCBIfam" id="TIGR01276">
    <property type="entry name" value="thiB"/>
    <property type="match status" value="1"/>
</dbReference>
<dbReference type="NCBIfam" id="TIGR01254">
    <property type="entry name" value="sfuA"/>
    <property type="match status" value="1"/>
</dbReference>
<dbReference type="Proteomes" id="UP001500795">
    <property type="component" value="Unassembled WGS sequence"/>
</dbReference>
<comment type="caution">
    <text evidence="8">The sequence shown here is derived from an EMBL/GenBank/DDBJ whole genome shotgun (WGS) entry which is preliminary data.</text>
</comment>
<proteinExistence type="inferred from homology"/>
<dbReference type="EMBL" id="BAABCX010000004">
    <property type="protein sequence ID" value="GAA3545598.1"/>
    <property type="molecule type" value="Genomic_DNA"/>
</dbReference>
<dbReference type="PANTHER" id="PTHR30006:SF3">
    <property type="entry name" value="THIAMINE-BINDING PERIPLASMIC PROTEIN"/>
    <property type="match status" value="1"/>
</dbReference>
<evidence type="ECO:0000256" key="1">
    <source>
        <dbReference type="ARBA" id="ARBA00004418"/>
    </source>
</evidence>
<dbReference type="RefSeq" id="WP_344958913.1">
    <property type="nucleotide sequence ID" value="NZ_BAABCX010000004.1"/>
</dbReference>
<evidence type="ECO:0000256" key="7">
    <source>
        <dbReference type="SAM" id="SignalP"/>
    </source>
</evidence>
<comment type="similarity">
    <text evidence="2">Belongs to the bacterial solute-binding protein 1 family.</text>
</comment>
<evidence type="ECO:0000256" key="5">
    <source>
        <dbReference type="ARBA" id="ARBA00022729"/>
    </source>
</evidence>
<evidence type="ECO:0000256" key="3">
    <source>
        <dbReference type="ARBA" id="ARBA00019815"/>
    </source>
</evidence>
<dbReference type="InterPro" id="IPR005948">
    <property type="entry name" value="ThiB-like"/>
</dbReference>
<protein>
    <recommendedName>
        <fullName evidence="3">Thiamine-binding periplasmic protein</fullName>
    </recommendedName>
</protein>